<dbReference type="Proteomes" id="UP001352852">
    <property type="component" value="Unassembled WGS sequence"/>
</dbReference>
<gene>
    <name evidence="1" type="ORF">CHARACLAT_014273</name>
</gene>
<organism evidence="1 2">
    <name type="scientific">Characodon lateralis</name>
    <dbReference type="NCBI Taxonomy" id="208331"/>
    <lineage>
        <taxon>Eukaryota</taxon>
        <taxon>Metazoa</taxon>
        <taxon>Chordata</taxon>
        <taxon>Craniata</taxon>
        <taxon>Vertebrata</taxon>
        <taxon>Euteleostomi</taxon>
        <taxon>Actinopterygii</taxon>
        <taxon>Neopterygii</taxon>
        <taxon>Teleostei</taxon>
        <taxon>Neoteleostei</taxon>
        <taxon>Acanthomorphata</taxon>
        <taxon>Ovalentaria</taxon>
        <taxon>Atherinomorphae</taxon>
        <taxon>Cyprinodontiformes</taxon>
        <taxon>Goodeidae</taxon>
        <taxon>Characodon</taxon>
    </lineage>
</organism>
<dbReference type="EMBL" id="JAHUTJ010058442">
    <property type="protein sequence ID" value="MED6287232.1"/>
    <property type="molecule type" value="Genomic_DNA"/>
</dbReference>
<feature type="non-terminal residue" evidence="1">
    <location>
        <position position="73"/>
    </location>
</feature>
<comment type="caution">
    <text evidence="1">The sequence shown here is derived from an EMBL/GenBank/DDBJ whole genome shotgun (WGS) entry which is preliminary data.</text>
</comment>
<name>A0ABU7EIZ8_9TELE</name>
<evidence type="ECO:0000313" key="1">
    <source>
        <dbReference type="EMBL" id="MED6287232.1"/>
    </source>
</evidence>
<keyword evidence="2" id="KW-1185">Reference proteome</keyword>
<accession>A0ABU7EIZ8</accession>
<proteinExistence type="predicted"/>
<sequence length="73" mass="8240">MTFSSCQDRRPFCSITVMHLVCAKLIFKRELVSAGVTAYIRLSAHFTAVFFCTADVSSLKRRCKPCSSSRRSE</sequence>
<evidence type="ECO:0000313" key="2">
    <source>
        <dbReference type="Proteomes" id="UP001352852"/>
    </source>
</evidence>
<protein>
    <submittedName>
        <fullName evidence="1">Uncharacterized protein</fullName>
    </submittedName>
</protein>
<reference evidence="1 2" key="1">
    <citation type="submission" date="2021-06" db="EMBL/GenBank/DDBJ databases">
        <authorList>
            <person name="Palmer J.M."/>
        </authorList>
    </citation>
    <scope>NUCLEOTIDE SEQUENCE [LARGE SCALE GENOMIC DNA]</scope>
    <source>
        <strain evidence="1 2">CL_MEX2019</strain>
        <tissue evidence="1">Muscle</tissue>
    </source>
</reference>